<accession>A0AAU7U909</accession>
<reference evidence="2" key="1">
    <citation type="submission" date="2024-06" db="EMBL/GenBank/DDBJ databases">
        <title>Draft Genome Sequence of Deinococcus sonorensis Type Strain KR-87, a Biofilm Producing Representative of the Genus Deinococcus.</title>
        <authorList>
            <person name="Boren L.S."/>
            <person name="Grosso R.A."/>
            <person name="Hugenberg-Cox A.N."/>
            <person name="Hill J.T.E."/>
            <person name="Albert C.M."/>
            <person name="Tuohy J.M."/>
        </authorList>
    </citation>
    <scope>NUCLEOTIDE SEQUENCE</scope>
    <source>
        <strain evidence="2">KR-87</strain>
    </source>
</reference>
<keyword evidence="1" id="KW-0732">Signal</keyword>
<organism evidence="2">
    <name type="scientific">Deinococcus sonorensis KR-87</name>
    <dbReference type="NCBI Taxonomy" id="694439"/>
    <lineage>
        <taxon>Bacteria</taxon>
        <taxon>Thermotogati</taxon>
        <taxon>Deinococcota</taxon>
        <taxon>Deinococci</taxon>
        <taxon>Deinococcales</taxon>
        <taxon>Deinococcaceae</taxon>
        <taxon>Deinococcus</taxon>
    </lineage>
</organism>
<sequence>MRLMKVLMTAVVVSALSSTANAAQFRAGGSLGLFYPGFGEGTLSLSVQAPANSSGTLQLRGVLSGGVIGGFGPVEPFLRVDTDLLNTSDGFYFGGGLGSGLSFEGDIYTLLSPLVLANAHLIVGKDFGSYSLEGIARLGFISGVGVRASFPLR</sequence>
<feature type="chain" id="PRO_5043537716" description="Outer membrane protein beta-barrel domain-containing protein" evidence="1">
    <location>
        <begin position="23"/>
        <end position="153"/>
    </location>
</feature>
<name>A0AAU7U909_9DEIO</name>
<dbReference type="KEGG" id="dsc:ABOD76_16165"/>
<evidence type="ECO:0008006" key="3">
    <source>
        <dbReference type="Google" id="ProtNLM"/>
    </source>
</evidence>
<evidence type="ECO:0000313" key="2">
    <source>
        <dbReference type="EMBL" id="XBV84961.1"/>
    </source>
</evidence>
<feature type="signal peptide" evidence="1">
    <location>
        <begin position="1"/>
        <end position="22"/>
    </location>
</feature>
<dbReference type="RefSeq" id="WP_350242998.1">
    <property type="nucleotide sequence ID" value="NZ_CP158299.1"/>
</dbReference>
<evidence type="ECO:0000256" key="1">
    <source>
        <dbReference type="SAM" id="SignalP"/>
    </source>
</evidence>
<dbReference type="EMBL" id="CP158299">
    <property type="protein sequence ID" value="XBV84961.1"/>
    <property type="molecule type" value="Genomic_DNA"/>
</dbReference>
<proteinExistence type="predicted"/>
<dbReference type="AlphaFoldDB" id="A0AAU7U909"/>
<gene>
    <name evidence="2" type="ORF">ABOD76_16165</name>
</gene>
<protein>
    <recommendedName>
        <fullName evidence="3">Outer membrane protein beta-barrel domain-containing protein</fullName>
    </recommendedName>
</protein>